<dbReference type="AlphaFoldDB" id="A0A8B2NYF9"/>
<dbReference type="RefSeq" id="WP_111341633.1">
    <property type="nucleotide sequence ID" value="NZ_QHHQ01000001.1"/>
</dbReference>
<dbReference type="PANTHER" id="PTHR43611:SF3">
    <property type="entry name" value="FLAVIN MONONUCLEOTIDE HYDROLASE 1, CHLOROPLATIC"/>
    <property type="match status" value="1"/>
</dbReference>
<dbReference type="Proteomes" id="UP000249590">
    <property type="component" value="Unassembled WGS sequence"/>
</dbReference>
<evidence type="ECO:0000313" key="1">
    <source>
        <dbReference type="EMBL" id="RAI03175.1"/>
    </source>
</evidence>
<reference evidence="1 2" key="1">
    <citation type="submission" date="2018-05" db="EMBL/GenBank/DDBJ databases">
        <title>Acuticoccus sediminis sp. nov., isolated from deep-sea sediment of Indian Ocean.</title>
        <authorList>
            <person name="Liu X."/>
            <person name="Lai Q."/>
            <person name="Du Y."/>
            <person name="Sun F."/>
            <person name="Zhang X."/>
            <person name="Wang S."/>
            <person name="Shao Z."/>
        </authorList>
    </citation>
    <scope>NUCLEOTIDE SEQUENCE [LARGE SCALE GENOMIC DNA]</scope>
    <source>
        <strain evidence="1 2">PTG4-2</strain>
    </source>
</reference>
<dbReference type="InterPro" id="IPR023214">
    <property type="entry name" value="HAD_sf"/>
</dbReference>
<name>A0A8B2NYF9_9HYPH</name>
<sequence length="199" mass="21258">MARWLMLDVDGVVVNGRPGDGGSWATDIERDLGISPDALQSVFFAAHWDAIVTGRADLGDVLEACLPALSRSVTAVDVIDYWFARDSAVDEAVLADCDALRAGGTRIALATNQDHRRAAYLMDRLGLGRHVDAMVHSAALGARKPDRAFFDAAAVRVGADPGDLVLVDDTARNVDAAREAGWRAIHWTKGARLARLVAG</sequence>
<organism evidence="1 2">
    <name type="scientific">Acuticoccus sediminis</name>
    <dbReference type="NCBI Taxonomy" id="2184697"/>
    <lineage>
        <taxon>Bacteria</taxon>
        <taxon>Pseudomonadati</taxon>
        <taxon>Pseudomonadota</taxon>
        <taxon>Alphaproteobacteria</taxon>
        <taxon>Hyphomicrobiales</taxon>
        <taxon>Amorphaceae</taxon>
        <taxon>Acuticoccus</taxon>
    </lineage>
</organism>
<dbReference type="EMBL" id="QHHQ01000001">
    <property type="protein sequence ID" value="RAI03175.1"/>
    <property type="molecule type" value="Genomic_DNA"/>
</dbReference>
<protein>
    <submittedName>
        <fullName evidence="1">Haloacid dehalogenase</fullName>
    </submittedName>
</protein>
<dbReference type="Gene3D" id="3.40.50.1000">
    <property type="entry name" value="HAD superfamily/HAD-like"/>
    <property type="match status" value="1"/>
</dbReference>
<dbReference type="InterPro" id="IPR006439">
    <property type="entry name" value="HAD-SF_hydro_IA"/>
</dbReference>
<keyword evidence="2" id="KW-1185">Reference proteome</keyword>
<gene>
    <name evidence="1" type="ORF">DLJ53_01215</name>
</gene>
<evidence type="ECO:0000313" key="2">
    <source>
        <dbReference type="Proteomes" id="UP000249590"/>
    </source>
</evidence>
<dbReference type="NCBIfam" id="TIGR01509">
    <property type="entry name" value="HAD-SF-IA-v3"/>
    <property type="match status" value="1"/>
</dbReference>
<dbReference type="SUPFAM" id="SSF56784">
    <property type="entry name" value="HAD-like"/>
    <property type="match status" value="1"/>
</dbReference>
<proteinExistence type="predicted"/>
<dbReference type="Pfam" id="PF00702">
    <property type="entry name" value="Hydrolase"/>
    <property type="match status" value="1"/>
</dbReference>
<comment type="caution">
    <text evidence="1">The sequence shown here is derived from an EMBL/GenBank/DDBJ whole genome shotgun (WGS) entry which is preliminary data.</text>
</comment>
<dbReference type="InterPro" id="IPR036412">
    <property type="entry name" value="HAD-like_sf"/>
</dbReference>
<accession>A0A8B2NYF9</accession>
<dbReference type="PANTHER" id="PTHR43611">
    <property type="entry name" value="ALPHA-D-GLUCOSE 1-PHOSPHATE PHOSPHATASE"/>
    <property type="match status" value="1"/>
</dbReference>
<dbReference type="OrthoDB" id="9807742at2"/>
<dbReference type="PRINTS" id="PR00413">
    <property type="entry name" value="HADHALOGNASE"/>
</dbReference>